<evidence type="ECO:0000313" key="3">
    <source>
        <dbReference type="EMBL" id="KUK86180.1"/>
    </source>
</evidence>
<comment type="similarity">
    <text evidence="1">Belongs to the CapA family.</text>
</comment>
<reference evidence="4" key="1">
    <citation type="journal article" date="2015" name="MBio">
        <title>Genome-Resolved Metagenomic Analysis Reveals Roles for Candidate Phyla and Other Microbial Community Members in Biogeochemical Transformations in Oil Reservoirs.</title>
        <authorList>
            <person name="Hu P."/>
            <person name="Tom L."/>
            <person name="Singh A."/>
            <person name="Thomas B.C."/>
            <person name="Baker B.J."/>
            <person name="Piceno Y.M."/>
            <person name="Andersen G.L."/>
            <person name="Banfield J.F."/>
        </authorList>
    </citation>
    <scope>NUCLEOTIDE SEQUENCE [LARGE SCALE GENOMIC DNA]</scope>
</reference>
<accession>A0A101I054</accession>
<dbReference type="EMBL" id="LGGX01000026">
    <property type="protein sequence ID" value="KUK86180.1"/>
    <property type="molecule type" value="Genomic_DNA"/>
</dbReference>
<evidence type="ECO:0000256" key="1">
    <source>
        <dbReference type="ARBA" id="ARBA00005662"/>
    </source>
</evidence>
<dbReference type="SMART" id="SM00854">
    <property type="entry name" value="PGA_cap"/>
    <property type="match status" value="1"/>
</dbReference>
<dbReference type="Pfam" id="PF09587">
    <property type="entry name" value="PGA_cap"/>
    <property type="match status" value="1"/>
</dbReference>
<dbReference type="Gene3D" id="3.60.21.10">
    <property type="match status" value="1"/>
</dbReference>
<evidence type="ECO:0000313" key="4">
    <source>
        <dbReference type="Proteomes" id="UP000053467"/>
    </source>
</evidence>
<dbReference type="InterPro" id="IPR029052">
    <property type="entry name" value="Metallo-depent_PP-like"/>
</dbReference>
<dbReference type="InterPro" id="IPR019079">
    <property type="entry name" value="Capsule_synth_CapA"/>
</dbReference>
<dbReference type="Proteomes" id="UP000053467">
    <property type="component" value="Unassembled WGS sequence"/>
</dbReference>
<gene>
    <name evidence="3" type="ORF">XE03_1674</name>
</gene>
<dbReference type="SUPFAM" id="SSF56300">
    <property type="entry name" value="Metallo-dependent phosphatases"/>
    <property type="match status" value="1"/>
</dbReference>
<sequence length="185" mass="21081">MNTIKIMAVGDIFLKTKNNKFPFENVKEILKDKDILFGNLETVLSNQGKETEKAVSLHTSPDKVSYLKDAAFDILNVANNHIMDLGIEGFNETLNILAKNNINFIGARNNAKQDYIILEKQVIKLGFLGYSNSGLVLPEKNIWINKIELKTIIKDIEYIKQKCDFVIISLHWRIENVFLSIPPTD</sequence>
<dbReference type="InterPro" id="IPR052169">
    <property type="entry name" value="CW_Biosynth-Accessory"/>
</dbReference>
<feature type="domain" description="Capsule synthesis protein CapA" evidence="2">
    <location>
        <begin position="5"/>
        <end position="185"/>
    </location>
</feature>
<dbReference type="PANTHER" id="PTHR33393">
    <property type="entry name" value="POLYGLUTAMINE SYNTHESIS ACCESSORY PROTEIN RV0574C-RELATED"/>
    <property type="match status" value="1"/>
</dbReference>
<evidence type="ECO:0000259" key="2">
    <source>
        <dbReference type="SMART" id="SM00854"/>
    </source>
</evidence>
<dbReference type="PANTHER" id="PTHR33393:SF12">
    <property type="entry name" value="CAPSULE BIOSYNTHESIS PROTEIN CAPA"/>
    <property type="match status" value="1"/>
</dbReference>
<dbReference type="AlphaFoldDB" id="A0A101I054"/>
<protein>
    <submittedName>
        <fullName evidence="3">Poly-gamma-glutamate biosynthesis protein</fullName>
    </submittedName>
</protein>
<name>A0A101I054_UNCT6</name>
<organism evidence="3 4">
    <name type="scientific">candidate division TA06 bacterium 34_109</name>
    <dbReference type="NCBI Taxonomy" id="1635277"/>
    <lineage>
        <taxon>Bacteria</taxon>
        <taxon>Bacteria division TA06</taxon>
    </lineage>
</organism>
<comment type="caution">
    <text evidence="3">The sequence shown here is derived from an EMBL/GenBank/DDBJ whole genome shotgun (WGS) entry which is preliminary data.</text>
</comment>
<proteinExistence type="inferred from homology"/>